<evidence type="ECO:0000256" key="1">
    <source>
        <dbReference type="SAM" id="Phobius"/>
    </source>
</evidence>
<keyword evidence="3" id="KW-1185">Reference proteome</keyword>
<reference evidence="2 3" key="1">
    <citation type="submission" date="2024-01" db="EMBL/GenBank/DDBJ databases">
        <title>The complete chloroplast genome sequence of Lithospermum erythrorhizon: insights into the phylogenetic relationship among Boraginaceae species and the maternal lineages of purple gromwells.</title>
        <authorList>
            <person name="Okada T."/>
            <person name="Watanabe K."/>
        </authorList>
    </citation>
    <scope>NUCLEOTIDE SEQUENCE [LARGE SCALE GENOMIC DNA]</scope>
</reference>
<organism evidence="2 3">
    <name type="scientific">Lithospermum erythrorhizon</name>
    <name type="common">Purple gromwell</name>
    <name type="synonym">Lithospermum officinale var. erythrorhizon</name>
    <dbReference type="NCBI Taxonomy" id="34254"/>
    <lineage>
        <taxon>Eukaryota</taxon>
        <taxon>Viridiplantae</taxon>
        <taxon>Streptophyta</taxon>
        <taxon>Embryophyta</taxon>
        <taxon>Tracheophyta</taxon>
        <taxon>Spermatophyta</taxon>
        <taxon>Magnoliopsida</taxon>
        <taxon>eudicotyledons</taxon>
        <taxon>Gunneridae</taxon>
        <taxon>Pentapetalae</taxon>
        <taxon>asterids</taxon>
        <taxon>lamiids</taxon>
        <taxon>Boraginales</taxon>
        <taxon>Boraginaceae</taxon>
        <taxon>Boraginoideae</taxon>
        <taxon>Lithospermeae</taxon>
        <taxon>Lithospermum</taxon>
    </lineage>
</organism>
<protein>
    <submittedName>
        <fullName evidence="2">Uncharacterized protein</fullName>
    </submittedName>
</protein>
<dbReference type="EMBL" id="BAABME010009369">
    <property type="protein sequence ID" value="GAA0175039.1"/>
    <property type="molecule type" value="Genomic_DNA"/>
</dbReference>
<keyword evidence="1" id="KW-1133">Transmembrane helix</keyword>
<dbReference type="Proteomes" id="UP001454036">
    <property type="component" value="Unassembled WGS sequence"/>
</dbReference>
<feature type="transmembrane region" description="Helical" evidence="1">
    <location>
        <begin position="123"/>
        <end position="144"/>
    </location>
</feature>
<evidence type="ECO:0000313" key="2">
    <source>
        <dbReference type="EMBL" id="GAA0175039.1"/>
    </source>
</evidence>
<dbReference type="PANTHER" id="PTHR15907">
    <property type="entry name" value="DUF614 FAMILY PROTEIN-RELATED"/>
    <property type="match status" value="1"/>
</dbReference>
<sequence length="219" mass="25268">MQPTICQPPLQWLQFVPQLSQPSQQPHLQRHYLPPHAMMPPLPPNFQTNMVPPPLPYFQYTPFPYSHSLPQNISMGPGIISRTWSTGLLDCFSDIKNCILTLWCPCVTFGQVSEILTEGHIKWWEGTFVYTGLFCFSMFFSVSYRIKMRKKFSLEGDLCSDFFITMICQCCVLCQMYRQLDSMGYNVALGWEANKEKEYERGTQPAFQVPPSVDPGMVR</sequence>
<keyword evidence="1" id="KW-0812">Transmembrane</keyword>
<evidence type="ECO:0000313" key="3">
    <source>
        <dbReference type="Proteomes" id="UP001454036"/>
    </source>
</evidence>
<name>A0AAV3RF81_LITER</name>
<dbReference type="Pfam" id="PF04749">
    <property type="entry name" value="PLAC8"/>
    <property type="match status" value="1"/>
</dbReference>
<comment type="caution">
    <text evidence="2">The sequence shown here is derived from an EMBL/GenBank/DDBJ whole genome shotgun (WGS) entry which is preliminary data.</text>
</comment>
<dbReference type="InterPro" id="IPR006461">
    <property type="entry name" value="PLAC_motif_containing"/>
</dbReference>
<accession>A0AAV3RF81</accession>
<keyword evidence="1" id="KW-0472">Membrane</keyword>
<gene>
    <name evidence="2" type="ORF">LIER_28296</name>
</gene>
<dbReference type="AlphaFoldDB" id="A0AAV3RF81"/>
<dbReference type="NCBIfam" id="TIGR01571">
    <property type="entry name" value="A_thal_Cys_rich"/>
    <property type="match status" value="1"/>
</dbReference>
<proteinExistence type="predicted"/>